<comment type="caution">
    <text evidence="2">The sequence shown here is derived from an EMBL/GenBank/DDBJ whole genome shotgun (WGS) entry which is preliminary data.</text>
</comment>
<dbReference type="AlphaFoldDB" id="A0A4Z2EZW4"/>
<evidence type="ECO:0000313" key="2">
    <source>
        <dbReference type="EMBL" id="TNN34170.1"/>
    </source>
</evidence>
<accession>A0A4Z2EZW4</accession>
<evidence type="ECO:0000313" key="3">
    <source>
        <dbReference type="Proteomes" id="UP000314294"/>
    </source>
</evidence>
<protein>
    <submittedName>
        <fullName evidence="2">Uncharacterized protein</fullName>
    </submittedName>
</protein>
<dbReference type="EMBL" id="SRLO01002027">
    <property type="protein sequence ID" value="TNN34170.1"/>
    <property type="molecule type" value="Genomic_DNA"/>
</dbReference>
<evidence type="ECO:0000256" key="1">
    <source>
        <dbReference type="SAM" id="MobiDB-lite"/>
    </source>
</evidence>
<gene>
    <name evidence="2" type="ORF">EYF80_055665</name>
</gene>
<proteinExistence type="predicted"/>
<name>A0A4Z2EZW4_9TELE</name>
<feature type="region of interest" description="Disordered" evidence="1">
    <location>
        <begin position="36"/>
        <end position="118"/>
    </location>
</feature>
<feature type="compositionally biased region" description="Polar residues" evidence="1">
    <location>
        <begin position="81"/>
        <end position="93"/>
    </location>
</feature>
<sequence>MLRRSVLWTRGLSAVGCEGITRGGCKLEKRCSRALNGPAGQRTPTNAAQRLPPGLKGLMYRRSDGRSGSEQRGASRCLTPVSCQSSNSTQMNGRRNACKEKRREEKRREERKASRPPAVCFFARKAAEEEAAPSQVPGVHCGGAF</sequence>
<feature type="compositionally biased region" description="Basic and acidic residues" evidence="1">
    <location>
        <begin position="97"/>
        <end position="113"/>
    </location>
</feature>
<reference evidence="2 3" key="1">
    <citation type="submission" date="2019-03" db="EMBL/GenBank/DDBJ databases">
        <title>First draft genome of Liparis tanakae, snailfish: a comprehensive survey of snailfish specific genes.</title>
        <authorList>
            <person name="Kim W."/>
            <person name="Song I."/>
            <person name="Jeong J.-H."/>
            <person name="Kim D."/>
            <person name="Kim S."/>
            <person name="Ryu S."/>
            <person name="Song J.Y."/>
            <person name="Lee S.K."/>
        </authorList>
    </citation>
    <scope>NUCLEOTIDE SEQUENCE [LARGE SCALE GENOMIC DNA]</scope>
    <source>
        <tissue evidence="2">Muscle</tissue>
    </source>
</reference>
<organism evidence="2 3">
    <name type="scientific">Liparis tanakae</name>
    <name type="common">Tanaka's snailfish</name>
    <dbReference type="NCBI Taxonomy" id="230148"/>
    <lineage>
        <taxon>Eukaryota</taxon>
        <taxon>Metazoa</taxon>
        <taxon>Chordata</taxon>
        <taxon>Craniata</taxon>
        <taxon>Vertebrata</taxon>
        <taxon>Euteleostomi</taxon>
        <taxon>Actinopterygii</taxon>
        <taxon>Neopterygii</taxon>
        <taxon>Teleostei</taxon>
        <taxon>Neoteleostei</taxon>
        <taxon>Acanthomorphata</taxon>
        <taxon>Eupercaria</taxon>
        <taxon>Perciformes</taxon>
        <taxon>Cottioidei</taxon>
        <taxon>Cottales</taxon>
        <taxon>Liparidae</taxon>
        <taxon>Liparis</taxon>
    </lineage>
</organism>
<keyword evidence="3" id="KW-1185">Reference proteome</keyword>
<dbReference type="Proteomes" id="UP000314294">
    <property type="component" value="Unassembled WGS sequence"/>
</dbReference>